<protein>
    <submittedName>
        <fullName evidence="9">Uncharacterized protein</fullName>
    </submittedName>
</protein>
<dbReference type="InterPro" id="IPR052222">
    <property type="entry name" value="DESIGUAL"/>
</dbReference>
<gene>
    <name evidence="8" type="ORF">MKW98_008032</name>
    <name evidence="9" type="ORF">MKW98_011594</name>
</gene>
<feature type="transmembrane region" description="Helical" evidence="7">
    <location>
        <begin position="125"/>
        <end position="149"/>
    </location>
</feature>
<dbReference type="AlphaFoldDB" id="A0AAD4TIW5"/>
<evidence type="ECO:0000256" key="5">
    <source>
        <dbReference type="ARBA" id="ARBA00023136"/>
    </source>
</evidence>
<feature type="transmembrane region" description="Helical" evidence="7">
    <location>
        <begin position="45"/>
        <end position="66"/>
    </location>
</feature>
<evidence type="ECO:0000313" key="8">
    <source>
        <dbReference type="EMBL" id="KAI3859777.1"/>
    </source>
</evidence>
<organism evidence="9 10">
    <name type="scientific">Papaver atlanticum</name>
    <dbReference type="NCBI Taxonomy" id="357466"/>
    <lineage>
        <taxon>Eukaryota</taxon>
        <taxon>Viridiplantae</taxon>
        <taxon>Streptophyta</taxon>
        <taxon>Embryophyta</taxon>
        <taxon>Tracheophyta</taxon>
        <taxon>Spermatophyta</taxon>
        <taxon>Magnoliopsida</taxon>
        <taxon>Ranunculales</taxon>
        <taxon>Papaveraceae</taxon>
        <taxon>Papaveroideae</taxon>
        <taxon>Papaver</taxon>
    </lineage>
</organism>
<dbReference type="EMBL" id="JAJJMB010014543">
    <property type="protein sequence ID" value="KAI3859777.1"/>
    <property type="molecule type" value="Genomic_DNA"/>
</dbReference>
<dbReference type="Pfam" id="PF06749">
    <property type="entry name" value="DUF1218"/>
    <property type="match status" value="1"/>
</dbReference>
<keyword evidence="2 7" id="KW-0812">Transmembrane</keyword>
<dbReference type="InterPro" id="IPR009606">
    <property type="entry name" value="DEAL/Modifying_wall_lignin1/2"/>
</dbReference>
<feature type="transmembrane region" description="Helical" evidence="7">
    <location>
        <begin position="91"/>
        <end position="113"/>
    </location>
</feature>
<dbReference type="GO" id="GO:0012505">
    <property type="term" value="C:endomembrane system"/>
    <property type="evidence" value="ECO:0007669"/>
    <property type="project" value="UniProtKB-SubCell"/>
</dbReference>
<evidence type="ECO:0000313" key="10">
    <source>
        <dbReference type="Proteomes" id="UP001202328"/>
    </source>
</evidence>
<dbReference type="Proteomes" id="UP001202328">
    <property type="component" value="Unassembled WGS sequence"/>
</dbReference>
<feature type="transmembrane region" description="Helical" evidence="7">
    <location>
        <begin position="169"/>
        <end position="193"/>
    </location>
</feature>
<name>A0AAD4TIW5_9MAGN</name>
<evidence type="ECO:0000256" key="4">
    <source>
        <dbReference type="ARBA" id="ARBA00022989"/>
    </source>
</evidence>
<comment type="caution">
    <text evidence="9">The sequence shown here is derived from an EMBL/GenBank/DDBJ whole genome shotgun (WGS) entry which is preliminary data.</text>
</comment>
<evidence type="ECO:0000256" key="7">
    <source>
        <dbReference type="SAM" id="Phobius"/>
    </source>
</evidence>
<comment type="similarity">
    <text evidence="6">Belongs to the DESIGUAL family.</text>
</comment>
<evidence type="ECO:0000256" key="2">
    <source>
        <dbReference type="ARBA" id="ARBA00022692"/>
    </source>
</evidence>
<sequence>MAFPVVFFRIRWTHLRSQELLKALFNNFYYYSATWELVEDMKRRVLLTCIGVGFLGVIAAALGFGAESKRIKESDIDFIPPGKCTYPRTPAFALGLTAFLVLIVAHAIINASAGCICCNKLSGAWVTFCAVFSWLVSALASILLLAGSLLNDRHTVDERYSVDFCYEVLRPWIFAKGAVLGLISVTFGVLYYVNISSIKDMNQMATPVNADNHGNIAMTQPQVPAQMTQQPVFVPEDTYNRRQFV</sequence>
<keyword evidence="10" id="KW-1185">Reference proteome</keyword>
<reference evidence="9" key="1">
    <citation type="submission" date="2022-04" db="EMBL/GenBank/DDBJ databases">
        <title>A functionally conserved STORR gene fusion in Papaver species that diverged 16.8 million years ago.</title>
        <authorList>
            <person name="Catania T."/>
        </authorList>
    </citation>
    <scope>NUCLEOTIDE SEQUENCE</scope>
    <source>
        <strain evidence="9">S-188037</strain>
    </source>
</reference>
<keyword evidence="3" id="KW-0732">Signal</keyword>
<evidence type="ECO:0000256" key="6">
    <source>
        <dbReference type="ARBA" id="ARBA00029467"/>
    </source>
</evidence>
<evidence type="ECO:0000256" key="3">
    <source>
        <dbReference type="ARBA" id="ARBA00022729"/>
    </source>
</evidence>
<accession>A0AAD4TIW5</accession>
<evidence type="ECO:0000313" key="9">
    <source>
        <dbReference type="EMBL" id="KAI3963560.1"/>
    </source>
</evidence>
<comment type="subcellular location">
    <subcellularLocation>
        <location evidence="1">Endomembrane system</location>
        <topology evidence="1">Multi-pass membrane protein</topology>
    </subcellularLocation>
</comment>
<dbReference type="PANTHER" id="PTHR31769">
    <property type="entry name" value="OS07G0462200 PROTEIN-RELATED"/>
    <property type="match status" value="1"/>
</dbReference>
<keyword evidence="5 7" id="KW-0472">Membrane</keyword>
<dbReference type="EMBL" id="JAJJMB010000059">
    <property type="protein sequence ID" value="KAI3963560.1"/>
    <property type="molecule type" value="Genomic_DNA"/>
</dbReference>
<evidence type="ECO:0000256" key="1">
    <source>
        <dbReference type="ARBA" id="ARBA00004127"/>
    </source>
</evidence>
<proteinExistence type="inferred from homology"/>
<keyword evidence="4 7" id="KW-1133">Transmembrane helix</keyword>